<feature type="transmembrane region" description="Helical" evidence="7">
    <location>
        <begin position="337"/>
        <end position="355"/>
    </location>
</feature>
<dbReference type="InterPro" id="IPR006094">
    <property type="entry name" value="Oxid_FAD_bind_N"/>
</dbReference>
<proteinExistence type="predicted"/>
<reference evidence="9 10" key="1">
    <citation type="submission" date="2015-09" db="EMBL/GenBank/DDBJ databases">
        <title>Draft genome of a European isolate of the apple canker pathogen Neonectria ditissima.</title>
        <authorList>
            <person name="Gomez-Cortecero A."/>
            <person name="Harrison R.J."/>
            <person name="Armitage A.D."/>
        </authorList>
    </citation>
    <scope>NUCLEOTIDE SEQUENCE [LARGE SCALE GENOMIC DNA]</scope>
    <source>
        <strain evidence="9 10">R09/05</strain>
    </source>
</reference>
<gene>
    <name evidence="9" type="ORF">AK830_g2789</name>
</gene>
<dbReference type="PANTHER" id="PTHR10801:SF10">
    <property type="entry name" value="FAD BINDING DOMAIN PROTEIN (AFU_ORTHOLOGUE AFUA_6G14300)"/>
    <property type="match status" value="1"/>
</dbReference>
<evidence type="ECO:0000256" key="7">
    <source>
        <dbReference type="SAM" id="Phobius"/>
    </source>
</evidence>
<dbReference type="EC" id="1.3.1.72" evidence="2"/>
<feature type="domain" description="FAD-binding PCMH-type" evidence="8">
    <location>
        <begin position="557"/>
        <end position="734"/>
    </location>
</feature>
<dbReference type="AlphaFoldDB" id="A0A0P7BE53"/>
<dbReference type="GO" id="GO:0005737">
    <property type="term" value="C:cytoplasm"/>
    <property type="evidence" value="ECO:0007669"/>
    <property type="project" value="TreeGrafter"/>
</dbReference>
<dbReference type="GO" id="GO:0016020">
    <property type="term" value="C:membrane"/>
    <property type="evidence" value="ECO:0007669"/>
    <property type="project" value="UniProtKB-SubCell"/>
</dbReference>
<feature type="compositionally biased region" description="Polar residues" evidence="6">
    <location>
        <begin position="942"/>
        <end position="952"/>
    </location>
</feature>
<evidence type="ECO:0000256" key="1">
    <source>
        <dbReference type="ARBA" id="ARBA00004167"/>
    </source>
</evidence>
<dbReference type="PROSITE" id="PS01018">
    <property type="entry name" value="STEROL_REDUCT_2"/>
    <property type="match status" value="1"/>
</dbReference>
<dbReference type="InterPro" id="IPR040165">
    <property type="entry name" value="Diminuto-like"/>
</dbReference>
<keyword evidence="4 7" id="KW-1133">Transmembrane helix</keyword>
<dbReference type="STRING" id="78410.A0A0P7BE53"/>
<dbReference type="InterPro" id="IPR018083">
    <property type="entry name" value="Sterol_reductase_CS"/>
</dbReference>
<dbReference type="GO" id="GO:0050614">
    <property type="term" value="F:Delta24-sterol reductase activity"/>
    <property type="evidence" value="ECO:0007669"/>
    <property type="project" value="UniProtKB-EC"/>
</dbReference>
<evidence type="ECO:0000313" key="9">
    <source>
        <dbReference type="EMBL" id="KPM43809.1"/>
    </source>
</evidence>
<keyword evidence="3 7" id="KW-0812">Transmembrane</keyword>
<feature type="transmembrane region" description="Helical" evidence="7">
    <location>
        <begin position="134"/>
        <end position="154"/>
    </location>
</feature>
<dbReference type="GO" id="GO:0071949">
    <property type="term" value="F:FAD binding"/>
    <property type="evidence" value="ECO:0007669"/>
    <property type="project" value="InterPro"/>
</dbReference>
<evidence type="ECO:0000256" key="3">
    <source>
        <dbReference type="ARBA" id="ARBA00022692"/>
    </source>
</evidence>
<dbReference type="PANTHER" id="PTHR10801">
    <property type="entry name" value="24-DEHYDROCHOLESTEROL REDUCTASE"/>
    <property type="match status" value="1"/>
</dbReference>
<feature type="compositionally biased region" description="Polar residues" evidence="6">
    <location>
        <begin position="1"/>
        <end position="16"/>
    </location>
</feature>
<feature type="transmembrane region" description="Helical" evidence="7">
    <location>
        <begin position="306"/>
        <end position="325"/>
    </location>
</feature>
<sequence>MTRNAKGQSATATITQPRKHHPVADNAVSPRHGRSWLRSFLAATPCFLAPLTSICVFIALSEYEGSFALLAAAVKQEGFWTICTRYGPEITAKGVLAVVCWVGLQAVLFRYLPGAIQTGQYTPAGYLLSYRMNGLSAWILTHVLYGLLSWYGLLDPGFIPRNWSSLIGAMNLAGFCISALSFVKAYVKPTHPEDRKFSGALSRLYEISASWLTRTIGSSLYDFYMGIELNPRLGDNFDLKLFSNGRPGMIAWTLIDISNMAYQYQTQQRVEPSLILLTILQGLYVLDFFVNESWYLRTIDIAHDHYGFYLAWGCFCFLPTTYTIQGQYLGLYPQSPSTTYLAVFFATGLAGYALFRSANSQKDRVRRSNGRCLIWGQPASYIAGSYTTSDGKQHTSLLLCSGWWGWSRHANYVGDLVLSYSSCALVGSSHAVVWIYAAWMTMLLVHRCMRDEKRCADKYGAAWAEYCGRVPWRFVRGNPSPSIGAPATGPTAPRRVTSRSAPSQHTRHPINPAANVLKLPATPPLAALFFAGASETSPPPFPLSHSESSGSSEWLAHNQSRFTFCPPMDRHAQAVADIADAVRGFFKLGQAYRVFHGSSNSTRPRHGSGQNVVDISMLASVISVDVKRQTCLVEPNVPMDRLVEATMVHGLVPPVVMEFPGITAGGGFSGTSGESSSFRHGFFNETINWVEMVLGNGDVVRASSQERADLFHGAAGAAGTLGITTLMELRLVEAKKFVKTTYRRVNSTAEAISEIQDEIENPHVDYVDGILYSNDHGVIVTGELTNVKPEEYPPRTFSHASDPWFYLHVQEKTKCLPSFSTFTEYVPLGEYLFRYDRAGFWVGRQGYTYFKLVPFNKFFRWLLDDYSHTRTLYHALHASRISSQFVVQDLGLPYDTAEPFINWVDQELGIWPLWLCPLKGCSTPTFHPVAESKDSPEENGEKQGSSTPGMSQPMLNIGVWGWGPEDHQEFVAKNRGLEDKLRELGGRKWLYAHTYYPEEEFWSIYDHSWYQALRKRYFATTLPTVYDKVKVDIQAKWKNREQWGSSWLSTWPIGGLYGMFLAAMSGDIGLHRQAKWRYKLE</sequence>
<dbReference type="OrthoDB" id="5326588at2759"/>
<keyword evidence="5 7" id="KW-0472">Membrane</keyword>
<keyword evidence="10" id="KW-1185">Reference proteome</keyword>
<feature type="transmembrane region" description="Helical" evidence="7">
    <location>
        <begin position="417"/>
        <end position="439"/>
    </location>
</feature>
<evidence type="ECO:0000256" key="6">
    <source>
        <dbReference type="SAM" id="MobiDB-lite"/>
    </source>
</evidence>
<name>A0A0P7BE53_9HYPO</name>
<dbReference type="InterPro" id="IPR036318">
    <property type="entry name" value="FAD-bd_PCMH-like_sf"/>
</dbReference>
<dbReference type="Proteomes" id="UP000050424">
    <property type="component" value="Unassembled WGS sequence"/>
</dbReference>
<evidence type="ECO:0000259" key="8">
    <source>
        <dbReference type="PROSITE" id="PS51387"/>
    </source>
</evidence>
<dbReference type="InterPro" id="IPR001171">
    <property type="entry name" value="ERG24_DHCR-like"/>
</dbReference>
<dbReference type="GO" id="GO:0016126">
    <property type="term" value="P:sterol biosynthetic process"/>
    <property type="evidence" value="ECO:0007669"/>
    <property type="project" value="InterPro"/>
</dbReference>
<evidence type="ECO:0000256" key="2">
    <source>
        <dbReference type="ARBA" id="ARBA00012405"/>
    </source>
</evidence>
<dbReference type="GO" id="GO:0000246">
    <property type="term" value="F:Delta24(24-1) sterol reductase activity"/>
    <property type="evidence" value="ECO:0007669"/>
    <property type="project" value="TreeGrafter"/>
</dbReference>
<feature type="region of interest" description="Disordered" evidence="6">
    <location>
        <begin position="483"/>
        <end position="511"/>
    </location>
</feature>
<evidence type="ECO:0000256" key="4">
    <source>
        <dbReference type="ARBA" id="ARBA00022989"/>
    </source>
</evidence>
<organism evidence="9 10">
    <name type="scientific">Neonectria ditissima</name>
    <dbReference type="NCBI Taxonomy" id="78410"/>
    <lineage>
        <taxon>Eukaryota</taxon>
        <taxon>Fungi</taxon>
        <taxon>Dikarya</taxon>
        <taxon>Ascomycota</taxon>
        <taxon>Pezizomycotina</taxon>
        <taxon>Sordariomycetes</taxon>
        <taxon>Hypocreomycetidae</taxon>
        <taxon>Hypocreales</taxon>
        <taxon>Nectriaceae</taxon>
        <taxon>Neonectria</taxon>
    </lineage>
</organism>
<evidence type="ECO:0000256" key="5">
    <source>
        <dbReference type="ARBA" id="ARBA00023136"/>
    </source>
</evidence>
<dbReference type="Gene3D" id="1.20.120.1630">
    <property type="match status" value="1"/>
</dbReference>
<accession>A0A0P7BE53</accession>
<dbReference type="EMBL" id="LKCW01000027">
    <property type="protein sequence ID" value="KPM43809.1"/>
    <property type="molecule type" value="Genomic_DNA"/>
</dbReference>
<dbReference type="Pfam" id="PF01222">
    <property type="entry name" value="ERG4_ERG24"/>
    <property type="match status" value="1"/>
</dbReference>
<dbReference type="Pfam" id="PF01565">
    <property type="entry name" value="FAD_binding_4"/>
    <property type="match status" value="1"/>
</dbReference>
<feature type="transmembrane region" description="Helical" evidence="7">
    <location>
        <begin position="40"/>
        <end position="60"/>
    </location>
</feature>
<feature type="transmembrane region" description="Helical" evidence="7">
    <location>
        <begin position="166"/>
        <end position="187"/>
    </location>
</feature>
<feature type="transmembrane region" description="Helical" evidence="7">
    <location>
        <begin position="94"/>
        <end position="113"/>
    </location>
</feature>
<dbReference type="FunFam" id="3.30.465.10:FF:000031">
    <property type="entry name" value="FAD binding domain protein"/>
    <property type="match status" value="1"/>
</dbReference>
<dbReference type="SUPFAM" id="SSF56176">
    <property type="entry name" value="FAD-binding/transporter-associated domain-like"/>
    <property type="match status" value="1"/>
</dbReference>
<comment type="caution">
    <text evidence="9">The sequence shown here is derived from an EMBL/GenBank/DDBJ whole genome shotgun (WGS) entry which is preliminary data.</text>
</comment>
<feature type="compositionally biased region" description="Basic and acidic residues" evidence="6">
    <location>
        <begin position="930"/>
        <end position="941"/>
    </location>
</feature>
<protein>
    <recommendedName>
        <fullName evidence="2">Delta(24)-sterol reductase</fullName>
        <ecNumber evidence="2">1.3.1.72</ecNumber>
    </recommendedName>
</protein>
<comment type="subcellular location">
    <subcellularLocation>
        <location evidence="1">Membrane</location>
        <topology evidence="1">Single-pass membrane protein</topology>
    </subcellularLocation>
</comment>
<dbReference type="PROSITE" id="PS51387">
    <property type="entry name" value="FAD_PCMH"/>
    <property type="match status" value="1"/>
</dbReference>
<dbReference type="InterPro" id="IPR016169">
    <property type="entry name" value="FAD-bd_PCMH_sub2"/>
</dbReference>
<feature type="region of interest" description="Disordered" evidence="6">
    <location>
        <begin position="927"/>
        <end position="952"/>
    </location>
</feature>
<evidence type="ECO:0000313" key="10">
    <source>
        <dbReference type="Proteomes" id="UP000050424"/>
    </source>
</evidence>
<dbReference type="Gene3D" id="3.30.465.10">
    <property type="match status" value="1"/>
</dbReference>
<feature type="region of interest" description="Disordered" evidence="6">
    <location>
        <begin position="1"/>
        <end position="25"/>
    </location>
</feature>
<dbReference type="PROSITE" id="PS01017">
    <property type="entry name" value="STEROL_REDUCT_1"/>
    <property type="match status" value="1"/>
</dbReference>
<dbReference type="InterPro" id="IPR016166">
    <property type="entry name" value="FAD-bd_PCMH"/>
</dbReference>